<dbReference type="GO" id="GO:0003676">
    <property type="term" value="F:nucleic acid binding"/>
    <property type="evidence" value="ECO:0007669"/>
    <property type="project" value="InterPro"/>
</dbReference>
<feature type="non-terminal residue" evidence="2">
    <location>
        <position position="1"/>
    </location>
</feature>
<keyword evidence="3" id="KW-1185">Reference proteome</keyword>
<proteinExistence type="predicted"/>
<feature type="domain" description="RNase H type-1" evidence="1">
    <location>
        <begin position="1"/>
        <end position="59"/>
    </location>
</feature>
<gene>
    <name evidence="2" type="ORF">Gohar_007573</name>
</gene>
<name>A0A7J9GGY3_9ROSI</name>
<dbReference type="InterPro" id="IPR002156">
    <property type="entry name" value="RNaseH_domain"/>
</dbReference>
<dbReference type="AlphaFoldDB" id="A0A7J9GGY3"/>
<dbReference type="OrthoDB" id="997696at2759"/>
<accession>A0A7J9GGY3</accession>
<reference evidence="2 3" key="1">
    <citation type="journal article" date="2019" name="Genome Biol. Evol.">
        <title>Insights into the evolution of the New World diploid cottons (Gossypium, subgenus Houzingenia) based on genome sequencing.</title>
        <authorList>
            <person name="Grover C.E."/>
            <person name="Arick M.A. 2nd"/>
            <person name="Thrash A."/>
            <person name="Conover J.L."/>
            <person name="Sanders W.S."/>
            <person name="Peterson D.G."/>
            <person name="Frelichowski J.E."/>
            <person name="Scheffler J.A."/>
            <person name="Scheffler B.E."/>
            <person name="Wendel J.F."/>
        </authorList>
    </citation>
    <scope>NUCLEOTIDE SEQUENCE [LARGE SCALE GENOMIC DNA]</scope>
    <source>
        <strain evidence="2">0</strain>
        <tissue evidence="2">Leaf</tissue>
    </source>
</reference>
<evidence type="ECO:0000259" key="1">
    <source>
        <dbReference type="Pfam" id="PF13456"/>
    </source>
</evidence>
<protein>
    <recommendedName>
        <fullName evidence="1">RNase H type-1 domain-containing protein</fullName>
    </recommendedName>
</protein>
<comment type="caution">
    <text evidence="2">The sequence shown here is derived from an EMBL/GenBank/DDBJ whole genome shotgun (WGS) entry which is preliminary data.</text>
</comment>
<sequence>VIQSDNLEAVAAISNRKLEGSNSTLIRQIRQILSVEERWCLRHASKENNKITDVLAKMALSNVKGLHVFKEPLRRLKKS</sequence>
<evidence type="ECO:0000313" key="3">
    <source>
        <dbReference type="Proteomes" id="UP000593560"/>
    </source>
</evidence>
<organism evidence="2 3">
    <name type="scientific">Gossypium harknessii</name>
    <dbReference type="NCBI Taxonomy" id="34285"/>
    <lineage>
        <taxon>Eukaryota</taxon>
        <taxon>Viridiplantae</taxon>
        <taxon>Streptophyta</taxon>
        <taxon>Embryophyta</taxon>
        <taxon>Tracheophyta</taxon>
        <taxon>Spermatophyta</taxon>
        <taxon>Magnoliopsida</taxon>
        <taxon>eudicotyledons</taxon>
        <taxon>Gunneridae</taxon>
        <taxon>Pentapetalae</taxon>
        <taxon>rosids</taxon>
        <taxon>malvids</taxon>
        <taxon>Malvales</taxon>
        <taxon>Malvaceae</taxon>
        <taxon>Malvoideae</taxon>
        <taxon>Gossypium</taxon>
    </lineage>
</organism>
<dbReference type="Proteomes" id="UP000593560">
    <property type="component" value="Unassembled WGS sequence"/>
</dbReference>
<evidence type="ECO:0000313" key="2">
    <source>
        <dbReference type="EMBL" id="MBA0796840.1"/>
    </source>
</evidence>
<dbReference type="GO" id="GO:0004523">
    <property type="term" value="F:RNA-DNA hybrid ribonuclease activity"/>
    <property type="evidence" value="ECO:0007669"/>
    <property type="project" value="InterPro"/>
</dbReference>
<dbReference type="EMBL" id="JABFAD010000004">
    <property type="protein sequence ID" value="MBA0796840.1"/>
    <property type="molecule type" value="Genomic_DNA"/>
</dbReference>
<dbReference type="Pfam" id="PF13456">
    <property type="entry name" value="RVT_3"/>
    <property type="match status" value="1"/>
</dbReference>